<protein>
    <recommendedName>
        <fullName evidence="9">ATP-dependent dethiobiotin synthetase BioD</fullName>
        <ecNumber evidence="9">6.3.3.3</ecNumber>
    </recommendedName>
    <alternativeName>
        <fullName evidence="9">DTB synthetase</fullName>
        <shortName evidence="9">DTBS</shortName>
    </alternativeName>
    <alternativeName>
        <fullName evidence="9">Dethiobiotin synthase</fullName>
    </alternativeName>
</protein>
<dbReference type="GO" id="GO:0042803">
    <property type="term" value="F:protein homodimerization activity"/>
    <property type="evidence" value="ECO:0007669"/>
    <property type="project" value="UniProtKB-ARBA"/>
</dbReference>
<dbReference type="EC" id="6.3.3.3" evidence="9"/>
<dbReference type="HAMAP" id="MF_00336">
    <property type="entry name" value="BioD"/>
    <property type="match status" value="1"/>
</dbReference>
<dbReference type="FunFam" id="3.40.50.300:FF:000292">
    <property type="entry name" value="ATP-dependent dethiobiotin synthetase BioD"/>
    <property type="match status" value="1"/>
</dbReference>
<dbReference type="GO" id="GO:0009102">
    <property type="term" value="P:biotin biosynthetic process"/>
    <property type="evidence" value="ECO:0007669"/>
    <property type="project" value="UniProtKB-UniRule"/>
</dbReference>
<feature type="binding site" evidence="9">
    <location>
        <position position="16"/>
    </location>
    <ligand>
        <name>Mg(2+)</name>
        <dbReference type="ChEBI" id="CHEBI:18420"/>
    </ligand>
</feature>
<keyword evidence="6 9" id="KW-0067">ATP-binding</keyword>
<dbReference type="CDD" id="cd03109">
    <property type="entry name" value="DTBS"/>
    <property type="match status" value="1"/>
</dbReference>
<dbReference type="RefSeq" id="WP_016838639.1">
    <property type="nucleotide sequence ID" value="NZ_JAAXPW010000005.1"/>
</dbReference>
<dbReference type="InterPro" id="IPR004472">
    <property type="entry name" value="DTB_synth_BioD"/>
</dbReference>
<dbReference type="PANTHER" id="PTHR43210">
    <property type="entry name" value="DETHIOBIOTIN SYNTHETASE"/>
    <property type="match status" value="1"/>
</dbReference>
<evidence type="ECO:0000256" key="9">
    <source>
        <dbReference type="HAMAP-Rule" id="MF_00336"/>
    </source>
</evidence>
<dbReference type="PIRSF" id="PIRSF006755">
    <property type="entry name" value="DTB_synth"/>
    <property type="match status" value="1"/>
</dbReference>
<evidence type="ECO:0000256" key="6">
    <source>
        <dbReference type="ARBA" id="ARBA00022840"/>
    </source>
</evidence>
<feature type="binding site" evidence="9">
    <location>
        <begin position="177"/>
        <end position="178"/>
    </location>
    <ligand>
        <name>ATP</name>
        <dbReference type="ChEBI" id="CHEBI:30616"/>
    </ligand>
</feature>
<comment type="subunit">
    <text evidence="9">Homodimer.</text>
</comment>
<feature type="active site" evidence="9">
    <location>
        <position position="37"/>
    </location>
</feature>
<dbReference type="GO" id="GO:0000287">
    <property type="term" value="F:magnesium ion binding"/>
    <property type="evidence" value="ECO:0007669"/>
    <property type="project" value="UniProtKB-UniRule"/>
</dbReference>
<sequence>MNHFWVVGTDTDVGKTFIATLLMRYLQKKGFKVVPYKPVQTGVMKKNNKTYYHDTSSYLNYSLQPLSPNSINSYSFPAPASPHYAAELEGEWISGAKILNKIEQLQDEYDVVICEGAGGLYVPLQSHTSLTLLDIIQRSKLPVVLVTHPKLGTINHTLLSIGALNARGIELLGIVINQYEHSEIEKNNIQTLQRFIPHQQFVVVEGNRTIESFDEETIFERLMNRELLRTTRS</sequence>
<keyword evidence="7 9" id="KW-0460">Magnesium</keyword>
<comment type="pathway">
    <text evidence="9">Cofactor biosynthesis; biotin biosynthesis; biotin from 7,8-diaminononanoate: step 1/2.</text>
</comment>
<evidence type="ECO:0000256" key="5">
    <source>
        <dbReference type="ARBA" id="ARBA00022756"/>
    </source>
</evidence>
<dbReference type="Pfam" id="PF13500">
    <property type="entry name" value="AAA_26"/>
    <property type="match status" value="1"/>
</dbReference>
<comment type="cofactor">
    <cofactor evidence="9">
        <name>Mg(2+)</name>
        <dbReference type="ChEBI" id="CHEBI:18420"/>
    </cofactor>
</comment>
<evidence type="ECO:0000313" key="11">
    <source>
        <dbReference type="Proteomes" id="UP000557217"/>
    </source>
</evidence>
<organism evidence="10 11">
    <name type="scientific">Ureibacillus thermosphaericus</name>
    <dbReference type="NCBI Taxonomy" id="51173"/>
    <lineage>
        <taxon>Bacteria</taxon>
        <taxon>Bacillati</taxon>
        <taxon>Bacillota</taxon>
        <taxon>Bacilli</taxon>
        <taxon>Bacillales</taxon>
        <taxon>Caryophanaceae</taxon>
        <taxon>Ureibacillus</taxon>
    </lineage>
</organism>
<proteinExistence type="inferred from homology"/>
<feature type="binding site" evidence="9">
    <location>
        <begin position="12"/>
        <end position="17"/>
    </location>
    <ligand>
        <name>ATP</name>
        <dbReference type="ChEBI" id="CHEBI:30616"/>
    </ligand>
</feature>
<dbReference type="Gene3D" id="3.40.50.300">
    <property type="entry name" value="P-loop containing nucleotide triphosphate hydrolases"/>
    <property type="match status" value="1"/>
</dbReference>
<dbReference type="UniPathway" id="UPA00078">
    <property type="reaction ID" value="UER00161"/>
</dbReference>
<evidence type="ECO:0000256" key="1">
    <source>
        <dbReference type="ARBA" id="ARBA00022490"/>
    </source>
</evidence>
<keyword evidence="2 9" id="KW-0436">Ligase</keyword>
<keyword evidence="4 9" id="KW-0547">Nucleotide-binding</keyword>
<evidence type="ECO:0000256" key="4">
    <source>
        <dbReference type="ARBA" id="ARBA00022741"/>
    </source>
</evidence>
<dbReference type="Proteomes" id="UP000557217">
    <property type="component" value="Unassembled WGS sequence"/>
</dbReference>
<keyword evidence="5 9" id="KW-0093">Biotin biosynthesis</keyword>
<comment type="catalytic activity">
    <reaction evidence="8">
        <text>(7R,8S)-8-amino-7-(carboxyamino)nonanoate + ATP = (4R,5S)-dethiobiotin + ADP + phosphate + H(+)</text>
        <dbReference type="Rhea" id="RHEA:63684"/>
        <dbReference type="ChEBI" id="CHEBI:15378"/>
        <dbReference type="ChEBI" id="CHEBI:30616"/>
        <dbReference type="ChEBI" id="CHEBI:43474"/>
        <dbReference type="ChEBI" id="CHEBI:149470"/>
        <dbReference type="ChEBI" id="CHEBI:149473"/>
        <dbReference type="ChEBI" id="CHEBI:456216"/>
    </reaction>
</comment>
<comment type="similarity">
    <text evidence="9">Belongs to the dethiobiotin synthetase family.</text>
</comment>
<feature type="binding site" evidence="9">
    <location>
        <begin position="115"/>
        <end position="118"/>
    </location>
    <ligand>
        <name>ATP</name>
        <dbReference type="ChEBI" id="CHEBI:30616"/>
    </ligand>
</feature>
<gene>
    <name evidence="9" type="primary">bioD</name>
    <name evidence="10" type="ORF">HNR36_000896</name>
</gene>
<comment type="function">
    <text evidence="9">Catalyzes a mechanistically unusual reaction, the ATP-dependent insertion of CO2 between the N7 and N8 nitrogen atoms of 7,8-diaminopelargonic acid (DAPA, also called 7,8-diammoniononanoate) to form a ureido ring.</text>
</comment>
<evidence type="ECO:0000313" key="10">
    <source>
        <dbReference type="EMBL" id="MBB5148510.1"/>
    </source>
</evidence>
<feature type="binding site" evidence="9">
    <location>
        <position position="115"/>
    </location>
    <ligand>
        <name>Mg(2+)</name>
        <dbReference type="ChEBI" id="CHEBI:18420"/>
    </ligand>
</feature>
<dbReference type="PANTHER" id="PTHR43210:SF2">
    <property type="entry name" value="ATP-DEPENDENT DETHIOBIOTIN SYNTHETASE BIOD 2"/>
    <property type="match status" value="1"/>
</dbReference>
<feature type="binding site" evidence="9">
    <location>
        <position position="41"/>
    </location>
    <ligand>
        <name>substrate</name>
    </ligand>
</feature>
<evidence type="ECO:0000256" key="3">
    <source>
        <dbReference type="ARBA" id="ARBA00022723"/>
    </source>
</evidence>
<dbReference type="GO" id="GO:0004141">
    <property type="term" value="F:dethiobiotin synthase activity"/>
    <property type="evidence" value="ECO:0007669"/>
    <property type="project" value="UniProtKB-UniRule"/>
</dbReference>
<feature type="binding site" evidence="9">
    <location>
        <position position="54"/>
    </location>
    <ligand>
        <name>ATP</name>
        <dbReference type="ChEBI" id="CHEBI:30616"/>
    </ligand>
</feature>
<feature type="binding site" evidence="9">
    <location>
        <position position="199"/>
    </location>
    <ligand>
        <name>ATP</name>
        <dbReference type="ChEBI" id="CHEBI:30616"/>
    </ligand>
</feature>
<accession>A0A840PRI3</accession>
<dbReference type="EMBL" id="JACHGZ010000007">
    <property type="protein sequence ID" value="MBB5148510.1"/>
    <property type="molecule type" value="Genomic_DNA"/>
</dbReference>
<evidence type="ECO:0000256" key="2">
    <source>
        <dbReference type="ARBA" id="ARBA00022598"/>
    </source>
</evidence>
<comment type="subcellular location">
    <subcellularLocation>
        <location evidence="9">Cytoplasm</location>
    </subcellularLocation>
</comment>
<keyword evidence="11" id="KW-1185">Reference proteome</keyword>
<comment type="caution">
    <text evidence="10">The sequence shown here is derived from an EMBL/GenBank/DDBJ whole genome shotgun (WGS) entry which is preliminary data.</text>
</comment>
<comment type="caution">
    <text evidence="9">Lacks conserved residue(s) required for the propagation of feature annotation.</text>
</comment>
<evidence type="ECO:0000256" key="8">
    <source>
        <dbReference type="ARBA" id="ARBA00047386"/>
    </source>
</evidence>
<dbReference type="GO" id="GO:0005524">
    <property type="term" value="F:ATP binding"/>
    <property type="evidence" value="ECO:0007669"/>
    <property type="project" value="UniProtKB-UniRule"/>
</dbReference>
<name>A0A840PRI3_URETH</name>
<reference evidence="10 11" key="1">
    <citation type="submission" date="2020-08" db="EMBL/GenBank/DDBJ databases">
        <title>Genomic Encyclopedia of Type Strains, Phase IV (KMG-IV): sequencing the most valuable type-strain genomes for metagenomic binning, comparative biology and taxonomic classification.</title>
        <authorList>
            <person name="Goeker M."/>
        </authorList>
    </citation>
    <scope>NUCLEOTIDE SEQUENCE [LARGE SCALE GENOMIC DNA]</scope>
    <source>
        <strain evidence="10 11">DSM 10633</strain>
    </source>
</reference>
<dbReference type="GO" id="GO:0005829">
    <property type="term" value="C:cytosol"/>
    <property type="evidence" value="ECO:0007669"/>
    <property type="project" value="TreeGrafter"/>
</dbReference>
<dbReference type="SUPFAM" id="SSF52540">
    <property type="entry name" value="P-loop containing nucleoside triphosphate hydrolases"/>
    <property type="match status" value="1"/>
</dbReference>
<dbReference type="AlphaFoldDB" id="A0A840PRI3"/>
<feature type="binding site" evidence="9">
    <location>
        <position position="54"/>
    </location>
    <ligand>
        <name>Mg(2+)</name>
        <dbReference type="ChEBI" id="CHEBI:18420"/>
    </ligand>
</feature>
<comment type="catalytic activity">
    <reaction evidence="9">
        <text>(7R,8S)-7,8-diammoniononanoate + CO2 + ATP = (4R,5S)-dethiobiotin + ADP + phosphate + 3 H(+)</text>
        <dbReference type="Rhea" id="RHEA:15805"/>
        <dbReference type="ChEBI" id="CHEBI:15378"/>
        <dbReference type="ChEBI" id="CHEBI:16526"/>
        <dbReference type="ChEBI" id="CHEBI:30616"/>
        <dbReference type="ChEBI" id="CHEBI:43474"/>
        <dbReference type="ChEBI" id="CHEBI:149469"/>
        <dbReference type="ChEBI" id="CHEBI:149473"/>
        <dbReference type="ChEBI" id="CHEBI:456216"/>
        <dbReference type="EC" id="6.3.3.3"/>
    </reaction>
</comment>
<dbReference type="NCBIfam" id="TIGR00347">
    <property type="entry name" value="bioD"/>
    <property type="match status" value="1"/>
</dbReference>
<keyword evidence="3 9" id="KW-0479">Metal-binding</keyword>
<keyword evidence="1 9" id="KW-0963">Cytoplasm</keyword>
<dbReference type="InterPro" id="IPR027417">
    <property type="entry name" value="P-loop_NTPase"/>
</dbReference>
<evidence type="ECO:0000256" key="7">
    <source>
        <dbReference type="ARBA" id="ARBA00022842"/>
    </source>
</evidence>